<evidence type="ECO:0000313" key="4">
    <source>
        <dbReference type="Proteomes" id="UP001497516"/>
    </source>
</evidence>
<feature type="coiled-coil region" evidence="1">
    <location>
        <begin position="40"/>
        <end position="74"/>
    </location>
</feature>
<keyword evidence="1" id="KW-0175">Coiled coil</keyword>
<proteinExistence type="predicted"/>
<dbReference type="Proteomes" id="UP001497516">
    <property type="component" value="Chromosome 8"/>
</dbReference>
<protein>
    <submittedName>
        <fullName evidence="3">Uncharacterized protein</fullName>
    </submittedName>
</protein>
<dbReference type="AlphaFoldDB" id="A0AAV2GFV9"/>
<reference evidence="3 4" key="1">
    <citation type="submission" date="2024-04" db="EMBL/GenBank/DDBJ databases">
        <authorList>
            <person name="Fracassetti M."/>
        </authorList>
    </citation>
    <scope>NUCLEOTIDE SEQUENCE [LARGE SCALE GENOMIC DNA]</scope>
</reference>
<name>A0AAV2GFV9_9ROSI</name>
<accession>A0AAV2GFV9</accession>
<evidence type="ECO:0000256" key="2">
    <source>
        <dbReference type="SAM" id="MobiDB-lite"/>
    </source>
</evidence>
<dbReference type="EMBL" id="OZ034821">
    <property type="protein sequence ID" value="CAL1408733.1"/>
    <property type="molecule type" value="Genomic_DNA"/>
</dbReference>
<evidence type="ECO:0000313" key="3">
    <source>
        <dbReference type="EMBL" id="CAL1408733.1"/>
    </source>
</evidence>
<evidence type="ECO:0000256" key="1">
    <source>
        <dbReference type="SAM" id="Coils"/>
    </source>
</evidence>
<gene>
    <name evidence="3" type="ORF">LTRI10_LOCUS48303</name>
</gene>
<feature type="region of interest" description="Disordered" evidence="2">
    <location>
        <begin position="482"/>
        <end position="527"/>
    </location>
</feature>
<feature type="region of interest" description="Disordered" evidence="2">
    <location>
        <begin position="344"/>
        <end position="372"/>
    </location>
</feature>
<sequence>MDLERILNIFSKDYEEVEARKAEVNTHHTALLALKETALQVDATNDQEAAKNLLEELRQTEQSLKRAKEAASGALTSLGLSTKNCVRQIRNYNVENIVKMPPNSTPPQECFSVLDLPEELPPGQDAFQRYKSFVLARTSLEEDLICHTLDLNEIRIDLMPSGKDINEAIGLVKRYFDKATIYKRDLGVQKFVDAQKLELALSAVGQVGDHPPLTPSIPVSEGPLLEPHFNKSDLAAVNELELGAILNEFIEKYEACRLSHDKLGEMYTLLLDNMRDMQEITDPIAAVVALDAYLRELDSYDDKRSALPVIFHELNSLASNTRIQIIDRHHQLLENIGTVGQGLKRRRSDDLTASSSGDTSAPAEGDTSAPVGIDDDGLPATYVKYCSYLEDHAKAVLSVANARTGATDLVANLSNCTNIGAVIELIMRYAKTIEELRGCLQSEAMLKGMLDTKALDTLRTLDQYYEPPSPTVHADVLIRLDDDDDEDEGNPGGQAVNVRVGTAPTPASDVELPGNASAGPPAPNSEG</sequence>
<keyword evidence="4" id="KW-1185">Reference proteome</keyword>
<organism evidence="3 4">
    <name type="scientific">Linum trigynum</name>
    <dbReference type="NCBI Taxonomy" id="586398"/>
    <lineage>
        <taxon>Eukaryota</taxon>
        <taxon>Viridiplantae</taxon>
        <taxon>Streptophyta</taxon>
        <taxon>Embryophyta</taxon>
        <taxon>Tracheophyta</taxon>
        <taxon>Spermatophyta</taxon>
        <taxon>Magnoliopsida</taxon>
        <taxon>eudicotyledons</taxon>
        <taxon>Gunneridae</taxon>
        <taxon>Pentapetalae</taxon>
        <taxon>rosids</taxon>
        <taxon>fabids</taxon>
        <taxon>Malpighiales</taxon>
        <taxon>Linaceae</taxon>
        <taxon>Linum</taxon>
    </lineage>
</organism>